<organism evidence="1 2">
    <name type="scientific">Linnemannia hyalina</name>
    <dbReference type="NCBI Taxonomy" id="64524"/>
    <lineage>
        <taxon>Eukaryota</taxon>
        <taxon>Fungi</taxon>
        <taxon>Fungi incertae sedis</taxon>
        <taxon>Mucoromycota</taxon>
        <taxon>Mortierellomycotina</taxon>
        <taxon>Mortierellomycetes</taxon>
        <taxon>Mortierellales</taxon>
        <taxon>Mortierellaceae</taxon>
        <taxon>Linnemannia</taxon>
    </lineage>
</organism>
<gene>
    <name evidence="1" type="ORF">KI688_002329</name>
</gene>
<dbReference type="AlphaFoldDB" id="A0A9P7XPF1"/>
<name>A0A9P7XPF1_9FUNG</name>
<evidence type="ECO:0000313" key="1">
    <source>
        <dbReference type="EMBL" id="KAG9065010.1"/>
    </source>
</evidence>
<dbReference type="OrthoDB" id="10437452at2759"/>
<accession>A0A9P7XPF1</accession>
<sequence length="82" mass="9378">MARTLSDLIPGHTHVQSLTDFTLSLVIITKPEGSDDIYVRLVRVSLIISSDKTNTTFIPKQKAQLIRDFIPWFKNCQTVAFW</sequence>
<protein>
    <submittedName>
        <fullName evidence="1">Uncharacterized protein</fullName>
    </submittedName>
</protein>
<reference evidence="1" key="1">
    <citation type="submission" date="2021-06" db="EMBL/GenBank/DDBJ databases">
        <title>Genome Sequence of Mortierella hyaline Strain SCG-10, a Cold-Adapted, Nitrate-Reducing Fungus Isolated from Soil in Minnesota, USA.</title>
        <authorList>
            <person name="Aldossari N."/>
        </authorList>
    </citation>
    <scope>NUCLEOTIDE SEQUENCE</scope>
    <source>
        <strain evidence="1">SCG-10</strain>
    </source>
</reference>
<comment type="caution">
    <text evidence="1">The sequence shown here is derived from an EMBL/GenBank/DDBJ whole genome shotgun (WGS) entry which is preliminary data.</text>
</comment>
<dbReference type="Proteomes" id="UP000707451">
    <property type="component" value="Unassembled WGS sequence"/>
</dbReference>
<proteinExistence type="predicted"/>
<dbReference type="EMBL" id="JAHRHY010000012">
    <property type="protein sequence ID" value="KAG9065010.1"/>
    <property type="molecule type" value="Genomic_DNA"/>
</dbReference>
<evidence type="ECO:0000313" key="2">
    <source>
        <dbReference type="Proteomes" id="UP000707451"/>
    </source>
</evidence>
<keyword evidence="2" id="KW-1185">Reference proteome</keyword>